<dbReference type="EMBL" id="LNCD01000101">
    <property type="protein sequence ID" value="KWV47895.1"/>
    <property type="molecule type" value="Genomic_DNA"/>
</dbReference>
<evidence type="ECO:0000313" key="2">
    <source>
        <dbReference type="Proteomes" id="UP000068164"/>
    </source>
</evidence>
<protein>
    <submittedName>
        <fullName evidence="1">Uncharacterized protein</fullName>
    </submittedName>
</protein>
<dbReference type="AlphaFoldDB" id="A0A109JF83"/>
<keyword evidence="2" id="KW-1185">Reference proteome</keyword>
<dbReference type="Proteomes" id="UP000068164">
    <property type="component" value="Unassembled WGS sequence"/>
</dbReference>
<name>A0A109JF83_9HYPH</name>
<sequence length="83" mass="9401">MNLTFMRWLRDADMAMLSRSVQTWYKHFDAKPDERASEVLCGAAIDLFHQGHNTQDELVTLLISRYPGPEALLINAPTSASVH</sequence>
<proteinExistence type="predicted"/>
<organism evidence="1 2">
    <name type="scientific">Rhizobium altiplani</name>
    <dbReference type="NCBI Taxonomy" id="1864509"/>
    <lineage>
        <taxon>Bacteria</taxon>
        <taxon>Pseudomonadati</taxon>
        <taxon>Pseudomonadota</taxon>
        <taxon>Alphaproteobacteria</taxon>
        <taxon>Hyphomicrobiales</taxon>
        <taxon>Rhizobiaceae</taxon>
        <taxon>Rhizobium/Agrobacterium group</taxon>
        <taxon>Rhizobium</taxon>
    </lineage>
</organism>
<reference evidence="1 2" key="1">
    <citation type="submission" date="2015-11" db="EMBL/GenBank/DDBJ databases">
        <title>Draft Genome Sequence of the Strain BR 10423 (Rhizobium sp.) isolated from nodules of Mimosa pudica.</title>
        <authorList>
            <person name="Barauna A.C."/>
            <person name="Zilli J.E."/>
            <person name="Simoes-Araujo J.L."/>
            <person name="Reis V.M."/>
            <person name="James E.K."/>
            <person name="Reis F.B.Jr."/>
            <person name="Rouws L.F."/>
            <person name="Passos S.R."/>
            <person name="Gois S.R."/>
        </authorList>
    </citation>
    <scope>NUCLEOTIDE SEQUENCE [LARGE SCALE GENOMIC DNA]</scope>
    <source>
        <strain evidence="1 2">BR10423</strain>
    </source>
</reference>
<comment type="caution">
    <text evidence="1">The sequence shown here is derived from an EMBL/GenBank/DDBJ whole genome shotgun (WGS) entry which is preliminary data.</text>
</comment>
<accession>A0A109JF83</accession>
<evidence type="ECO:0000313" key="1">
    <source>
        <dbReference type="EMBL" id="KWV47895.1"/>
    </source>
</evidence>
<gene>
    <name evidence="1" type="ORF">AS026_12495</name>
</gene>